<name>A0A6J2TA29_DROLE</name>
<organism evidence="3 4">
    <name type="scientific">Drosophila lebanonensis</name>
    <name type="common">Fruit fly</name>
    <name type="synonym">Scaptodrosophila lebanonensis</name>
    <dbReference type="NCBI Taxonomy" id="7225"/>
    <lineage>
        <taxon>Eukaryota</taxon>
        <taxon>Metazoa</taxon>
        <taxon>Ecdysozoa</taxon>
        <taxon>Arthropoda</taxon>
        <taxon>Hexapoda</taxon>
        <taxon>Insecta</taxon>
        <taxon>Pterygota</taxon>
        <taxon>Neoptera</taxon>
        <taxon>Endopterygota</taxon>
        <taxon>Diptera</taxon>
        <taxon>Brachycera</taxon>
        <taxon>Muscomorpha</taxon>
        <taxon>Ephydroidea</taxon>
        <taxon>Drosophilidae</taxon>
        <taxon>Scaptodrosophila</taxon>
    </lineage>
</organism>
<accession>A0A6J2TA29</accession>
<feature type="transmembrane region" description="Helical" evidence="2">
    <location>
        <begin position="56"/>
        <end position="79"/>
    </location>
</feature>
<evidence type="ECO:0000256" key="2">
    <source>
        <dbReference type="SAM" id="Phobius"/>
    </source>
</evidence>
<evidence type="ECO:0000256" key="1">
    <source>
        <dbReference type="SAM" id="MobiDB-lite"/>
    </source>
</evidence>
<dbReference type="RefSeq" id="XP_030372195.1">
    <property type="nucleotide sequence ID" value="XM_030516335.1"/>
</dbReference>
<keyword evidence="2" id="KW-0472">Membrane</keyword>
<protein>
    <submittedName>
        <fullName evidence="4">Uncharacterized protein LOC115622404</fullName>
    </submittedName>
</protein>
<dbReference type="OrthoDB" id="7868364at2759"/>
<keyword evidence="2" id="KW-0812">Transmembrane</keyword>
<reference evidence="4" key="1">
    <citation type="submission" date="2025-08" db="UniProtKB">
        <authorList>
            <consortium name="RefSeq"/>
        </authorList>
    </citation>
    <scope>IDENTIFICATION</scope>
    <source>
        <strain evidence="4">11010-0011.00</strain>
        <tissue evidence="4">Whole body</tissue>
    </source>
</reference>
<sequence length="215" mass="24932">MAAKSEQKNSCRNRFRTAVYSNLLTICYVIAACDLLHALFFATRATITVVSRLNKFSMIALLGTMIWVLVVLLLTLGLWKNRPNLVLCWILFSLTGFILDIIFLLWGITSAKTVNWLHIEEYSTLFAGIAIESLCIYLIYRYYMCMDPCRLLDEPETGRKHRKKHPLDEKACREHRKSDFRLIACCRRIRSGKRLGKKARKKGASRGRRIKARKK</sequence>
<evidence type="ECO:0000313" key="3">
    <source>
        <dbReference type="Proteomes" id="UP000504634"/>
    </source>
</evidence>
<dbReference type="PROSITE" id="PS51257">
    <property type="entry name" value="PROKAR_LIPOPROTEIN"/>
    <property type="match status" value="1"/>
</dbReference>
<keyword evidence="2" id="KW-1133">Transmembrane helix</keyword>
<proteinExistence type="predicted"/>
<feature type="transmembrane region" description="Helical" evidence="2">
    <location>
        <begin position="121"/>
        <end position="140"/>
    </location>
</feature>
<feature type="transmembrane region" description="Helical" evidence="2">
    <location>
        <begin position="20"/>
        <end position="41"/>
    </location>
</feature>
<dbReference type="InterPro" id="IPR031720">
    <property type="entry name" value="DUF4728"/>
</dbReference>
<dbReference type="Pfam" id="PF15860">
    <property type="entry name" value="DUF4728"/>
    <property type="match status" value="1"/>
</dbReference>
<feature type="region of interest" description="Disordered" evidence="1">
    <location>
        <begin position="194"/>
        <end position="215"/>
    </location>
</feature>
<dbReference type="GeneID" id="115622404"/>
<dbReference type="AlphaFoldDB" id="A0A6J2TA29"/>
<dbReference type="Proteomes" id="UP000504634">
    <property type="component" value="Unplaced"/>
</dbReference>
<gene>
    <name evidence="4" type="primary">LOC115622404</name>
</gene>
<evidence type="ECO:0000313" key="4">
    <source>
        <dbReference type="RefSeq" id="XP_030372195.1"/>
    </source>
</evidence>
<feature type="transmembrane region" description="Helical" evidence="2">
    <location>
        <begin position="86"/>
        <end position="109"/>
    </location>
</feature>
<keyword evidence="3" id="KW-1185">Reference proteome</keyword>